<comment type="caution">
    <text evidence="3">The sequence shown here is derived from an EMBL/GenBank/DDBJ whole genome shotgun (WGS) entry which is preliminary data.</text>
</comment>
<dbReference type="EMBL" id="JBEUWX010000001">
    <property type="protein sequence ID" value="MFA9949128.1"/>
    <property type="molecule type" value="Genomic_DNA"/>
</dbReference>
<protein>
    <recommendedName>
        <fullName evidence="5">Resolvase/invertase-type recombinase catalytic domain-containing protein</fullName>
    </recommendedName>
</protein>
<dbReference type="EMBL" id="JBEUWX010000001">
    <property type="protein sequence ID" value="MFA9948752.1"/>
    <property type="molecule type" value="Genomic_DNA"/>
</dbReference>
<gene>
    <name evidence="1" type="ORF">ABCS64_00160</name>
    <name evidence="2" type="ORF">ABCS64_02085</name>
    <name evidence="3" type="ORF">ABCS64_12465</name>
</gene>
<evidence type="ECO:0000313" key="2">
    <source>
        <dbReference type="EMBL" id="MFA9949128.1"/>
    </source>
</evidence>
<reference evidence="3" key="2">
    <citation type="journal article" date="2025" name="Int. J. Syst. Evol. Microbiol.">
        <title>Dentiradicibacter hellwigii gen. nov., sp. nov., isolated from a secondary infected root canal in the human oral cavity.</title>
        <authorList>
            <person name="Bartsch S."/>
            <person name="Wittmer A."/>
            <person name="Weber A.K."/>
            <person name="Neumann-Schaal M."/>
            <person name="Wolf J."/>
            <person name="Gronow S."/>
            <person name="Turnbull J.D."/>
            <person name="Tennert C."/>
            <person name="Hacker G."/>
            <person name="Cieplik F."/>
            <person name="Al-Ahmad A."/>
        </authorList>
    </citation>
    <scope>NUCLEOTIDE SEQUENCE</scope>
    <source>
        <strain evidence="3">Wk13</strain>
    </source>
</reference>
<proteinExistence type="predicted"/>
<evidence type="ECO:0000313" key="4">
    <source>
        <dbReference type="Proteomes" id="UP001574673"/>
    </source>
</evidence>
<keyword evidence="4" id="KW-1185">Reference proteome</keyword>
<organism evidence="3 4">
    <name type="scientific">Dentiradicibacter hellwigii</name>
    <dbReference type="NCBI Taxonomy" id="3149053"/>
    <lineage>
        <taxon>Bacteria</taxon>
        <taxon>Pseudomonadati</taxon>
        <taxon>Pseudomonadota</taxon>
        <taxon>Betaproteobacteria</taxon>
        <taxon>Rhodocyclales</taxon>
        <taxon>Rhodocyclaceae</taxon>
        <taxon>Dentiradicibacter</taxon>
    </lineage>
</organism>
<name>A0ABV4UHP6_9RHOO</name>
<evidence type="ECO:0008006" key="5">
    <source>
        <dbReference type="Google" id="ProtNLM"/>
    </source>
</evidence>
<dbReference type="EMBL" id="JBEUWX010000003">
    <property type="protein sequence ID" value="MFA9951126.1"/>
    <property type="molecule type" value="Genomic_DNA"/>
</dbReference>
<reference evidence="4" key="1">
    <citation type="submission" date="2024-06" db="EMBL/GenBank/DDBJ databases">
        <title>Radixoralia hellwigii gen. nov., sp nov., isolated from a root canal in the human oral cavity.</title>
        <authorList>
            <person name="Bartsch S."/>
            <person name="Wittmer A."/>
            <person name="Schulz A.-K."/>
            <person name="Neumann-Schaal M."/>
            <person name="Wolf J."/>
            <person name="Gronow S."/>
            <person name="Tennert C."/>
            <person name="Haecker G."/>
            <person name="Cieplik F."/>
            <person name="Al-Ahmad A."/>
        </authorList>
    </citation>
    <scope>NUCLEOTIDE SEQUENCE [LARGE SCALE GENOMIC DNA]</scope>
    <source>
        <strain evidence="4">Wk13</strain>
    </source>
</reference>
<dbReference type="Proteomes" id="UP001574673">
    <property type="component" value="Unassembled WGS sequence"/>
</dbReference>
<evidence type="ECO:0000313" key="1">
    <source>
        <dbReference type="EMBL" id="MFA9948752.1"/>
    </source>
</evidence>
<dbReference type="RefSeq" id="WP_418889926.1">
    <property type="nucleotide sequence ID" value="NZ_JBEUWX010000001.1"/>
</dbReference>
<accession>A0ABV4UHP6</accession>
<evidence type="ECO:0000313" key="3">
    <source>
        <dbReference type="EMBL" id="MFA9951126.1"/>
    </source>
</evidence>
<sequence length="114" mass="12844">MTHTSLRARRTRMLQRRAATKGFVVSDAFDALSRLKKSTEWLRSHGIRVLGYSVILDIGEPPDIMVQSGPKTFALFAGEYMRRSVGRTVDGEVADFEADDRKNGVRINWTEVTA</sequence>